<dbReference type="Pfam" id="PF00512">
    <property type="entry name" value="HisKA"/>
    <property type="match status" value="1"/>
</dbReference>
<dbReference type="PANTHER" id="PTHR44936">
    <property type="entry name" value="SENSOR PROTEIN CREC"/>
    <property type="match status" value="1"/>
</dbReference>
<dbReference type="RefSeq" id="WP_311659876.1">
    <property type="nucleotide sequence ID" value="NZ_JAVRHY010000014.1"/>
</dbReference>
<dbReference type="Pfam" id="PF00672">
    <property type="entry name" value="HAMP"/>
    <property type="match status" value="1"/>
</dbReference>
<dbReference type="PROSITE" id="PS50885">
    <property type="entry name" value="HAMP"/>
    <property type="match status" value="1"/>
</dbReference>
<keyword evidence="9 14" id="KW-0067">ATP-binding</keyword>
<dbReference type="CDD" id="cd06225">
    <property type="entry name" value="HAMP"/>
    <property type="match status" value="1"/>
</dbReference>
<evidence type="ECO:0000256" key="1">
    <source>
        <dbReference type="ARBA" id="ARBA00000085"/>
    </source>
</evidence>
<evidence type="ECO:0000256" key="9">
    <source>
        <dbReference type="ARBA" id="ARBA00022840"/>
    </source>
</evidence>
<dbReference type="Gene3D" id="6.10.340.10">
    <property type="match status" value="1"/>
</dbReference>
<dbReference type="CDD" id="cd00082">
    <property type="entry name" value="HisKA"/>
    <property type="match status" value="1"/>
</dbReference>
<dbReference type="InterPro" id="IPR003661">
    <property type="entry name" value="HisK_dim/P_dom"/>
</dbReference>
<feature type="region of interest" description="Disordered" evidence="10">
    <location>
        <begin position="418"/>
        <end position="441"/>
    </location>
</feature>
<dbReference type="EC" id="2.7.13.3" evidence="3"/>
<dbReference type="Pfam" id="PF02518">
    <property type="entry name" value="HATPase_c"/>
    <property type="match status" value="1"/>
</dbReference>
<comment type="subcellular location">
    <subcellularLocation>
        <location evidence="2">Cell membrane</location>
        <topology evidence="2">Multi-pass membrane protein</topology>
    </subcellularLocation>
</comment>
<evidence type="ECO:0000256" key="4">
    <source>
        <dbReference type="ARBA" id="ARBA00022475"/>
    </source>
</evidence>
<keyword evidence="15" id="KW-1185">Reference proteome</keyword>
<evidence type="ECO:0000256" key="6">
    <source>
        <dbReference type="ARBA" id="ARBA00022679"/>
    </source>
</evidence>
<keyword evidence="7" id="KW-0547">Nucleotide-binding</keyword>
<keyword evidence="11" id="KW-0812">Transmembrane</keyword>
<feature type="domain" description="Histidine kinase" evidence="12">
    <location>
        <begin position="276"/>
        <end position="480"/>
    </location>
</feature>
<evidence type="ECO:0000256" key="11">
    <source>
        <dbReference type="SAM" id="Phobius"/>
    </source>
</evidence>
<evidence type="ECO:0000313" key="14">
    <source>
        <dbReference type="EMBL" id="MDT0619441.1"/>
    </source>
</evidence>
<evidence type="ECO:0000256" key="5">
    <source>
        <dbReference type="ARBA" id="ARBA00022553"/>
    </source>
</evidence>
<keyword evidence="4" id="KW-1003">Cell membrane</keyword>
<evidence type="ECO:0000256" key="3">
    <source>
        <dbReference type="ARBA" id="ARBA00012438"/>
    </source>
</evidence>
<dbReference type="InterPro" id="IPR036890">
    <property type="entry name" value="HATPase_C_sf"/>
</dbReference>
<evidence type="ECO:0000256" key="7">
    <source>
        <dbReference type="ARBA" id="ARBA00022741"/>
    </source>
</evidence>
<evidence type="ECO:0000256" key="8">
    <source>
        <dbReference type="ARBA" id="ARBA00022777"/>
    </source>
</evidence>
<evidence type="ECO:0000259" key="13">
    <source>
        <dbReference type="PROSITE" id="PS50885"/>
    </source>
</evidence>
<dbReference type="InterPro" id="IPR003660">
    <property type="entry name" value="HAMP_dom"/>
</dbReference>
<dbReference type="SMART" id="SM00388">
    <property type="entry name" value="HisKA"/>
    <property type="match status" value="1"/>
</dbReference>
<feature type="transmembrane region" description="Helical" evidence="11">
    <location>
        <begin position="15"/>
        <end position="37"/>
    </location>
</feature>
<dbReference type="SUPFAM" id="SSF47384">
    <property type="entry name" value="Homodimeric domain of signal transducing histidine kinase"/>
    <property type="match status" value="1"/>
</dbReference>
<dbReference type="InterPro" id="IPR005467">
    <property type="entry name" value="His_kinase_dom"/>
</dbReference>
<evidence type="ECO:0000259" key="12">
    <source>
        <dbReference type="PROSITE" id="PS50109"/>
    </source>
</evidence>
<evidence type="ECO:0000256" key="2">
    <source>
        <dbReference type="ARBA" id="ARBA00004651"/>
    </source>
</evidence>
<dbReference type="InterPro" id="IPR003594">
    <property type="entry name" value="HATPase_dom"/>
</dbReference>
<protein>
    <recommendedName>
        <fullName evidence="3">histidine kinase</fullName>
        <ecNumber evidence="3">2.7.13.3</ecNumber>
    </recommendedName>
</protein>
<dbReference type="CDD" id="cd00075">
    <property type="entry name" value="HATPase"/>
    <property type="match status" value="1"/>
</dbReference>
<feature type="domain" description="HAMP" evidence="13">
    <location>
        <begin position="207"/>
        <end position="259"/>
    </location>
</feature>
<keyword evidence="6" id="KW-0808">Transferase</keyword>
<keyword evidence="11" id="KW-1133">Transmembrane helix</keyword>
<accession>A0ABU3BDU0</accession>
<evidence type="ECO:0000256" key="10">
    <source>
        <dbReference type="SAM" id="MobiDB-lite"/>
    </source>
</evidence>
<keyword evidence="5" id="KW-0597">Phosphoprotein</keyword>
<dbReference type="EMBL" id="JAVRHY010000014">
    <property type="protein sequence ID" value="MDT0619441.1"/>
    <property type="molecule type" value="Genomic_DNA"/>
</dbReference>
<evidence type="ECO:0000313" key="15">
    <source>
        <dbReference type="Proteomes" id="UP001259982"/>
    </source>
</evidence>
<dbReference type="PANTHER" id="PTHR44936:SF10">
    <property type="entry name" value="SENSOR PROTEIN RSTB"/>
    <property type="match status" value="1"/>
</dbReference>
<proteinExistence type="predicted"/>
<comment type="caution">
    <text evidence="14">The sequence shown here is derived from an EMBL/GenBank/DDBJ whole genome shotgun (WGS) entry which is preliminary data.</text>
</comment>
<dbReference type="PROSITE" id="PS50109">
    <property type="entry name" value="HIS_KIN"/>
    <property type="match status" value="1"/>
</dbReference>
<dbReference type="GO" id="GO:0005524">
    <property type="term" value="F:ATP binding"/>
    <property type="evidence" value="ECO:0007669"/>
    <property type="project" value="UniProtKB-KW"/>
</dbReference>
<dbReference type="Gene3D" id="1.10.287.130">
    <property type="match status" value="1"/>
</dbReference>
<dbReference type="PRINTS" id="PR00344">
    <property type="entry name" value="BCTRLSENSOR"/>
</dbReference>
<comment type="catalytic activity">
    <reaction evidence="1">
        <text>ATP + protein L-histidine = ADP + protein N-phospho-L-histidine.</text>
        <dbReference type="EC" id="2.7.13.3"/>
    </reaction>
</comment>
<dbReference type="SMART" id="SM00387">
    <property type="entry name" value="HATPase_c"/>
    <property type="match status" value="1"/>
</dbReference>
<name>A0ABU3BDU0_9GAMM</name>
<dbReference type="InterPro" id="IPR036097">
    <property type="entry name" value="HisK_dim/P_sf"/>
</dbReference>
<dbReference type="SUPFAM" id="SSF158472">
    <property type="entry name" value="HAMP domain-like"/>
    <property type="match status" value="1"/>
</dbReference>
<gene>
    <name evidence="14" type="ORF">RM531_13265</name>
</gene>
<keyword evidence="11" id="KW-0472">Membrane</keyword>
<sequence>MPRQFTFSLQGLLRAYLGSLLVLVLVTAGLSLAWALVWQQSSQASLRLNGLLVEAQAVRGDLYRQMKEITRLGEAPSRDAYWRRLYRIDEHFYLMRQYADTDATLEAIGRMEEAYELIGVVLNRLAYTANQAPDERRIDELLNPAYDRWMTGDFEMAYDDLNELVADRRQTLQARLDRWLALAPWVSAVPLILAGLMVWRVSRRFRRGFTQPLESLVQGTDALGQGQLDHRVPEQGVAEIRYLARTLNRMARELEASRRELVERERQAALGALVPVIAHNIRNPLAGIRANAQLLDAEATSAEVLETGADIMEATDRLERWLAALLAYLHPLRLDPAAQSLDAVLEAAVAALGPRPDTQGVTIRRQGEDVRLNLDGALLEQALHGLMSNALEASPAGGRVDITLASDERVVRVHIDDQGPGMRIEPDPDARGPLPTTKKRGTGLGIPFAYKVVQAHGGQLRFEDRDGGGTRVTMILPRSGGASA</sequence>
<reference evidence="14 15" key="1">
    <citation type="submission" date="2023-09" db="EMBL/GenBank/DDBJ databases">
        <authorList>
            <person name="Rey-Velasco X."/>
        </authorList>
    </citation>
    <scope>NUCLEOTIDE SEQUENCE [LARGE SCALE GENOMIC DNA]</scope>
    <source>
        <strain evidence="14 15">P385</strain>
    </source>
</reference>
<dbReference type="InterPro" id="IPR050980">
    <property type="entry name" value="2C_sensor_his_kinase"/>
</dbReference>
<keyword evidence="8" id="KW-0418">Kinase</keyword>
<dbReference type="InterPro" id="IPR004358">
    <property type="entry name" value="Sig_transdc_His_kin-like_C"/>
</dbReference>
<dbReference type="Gene3D" id="3.30.565.10">
    <property type="entry name" value="Histidine kinase-like ATPase, C-terminal domain"/>
    <property type="match status" value="1"/>
</dbReference>
<dbReference type="SMART" id="SM00304">
    <property type="entry name" value="HAMP"/>
    <property type="match status" value="1"/>
</dbReference>
<feature type="transmembrane region" description="Helical" evidence="11">
    <location>
        <begin position="179"/>
        <end position="199"/>
    </location>
</feature>
<dbReference type="Proteomes" id="UP001259982">
    <property type="component" value="Unassembled WGS sequence"/>
</dbReference>
<dbReference type="SUPFAM" id="SSF55874">
    <property type="entry name" value="ATPase domain of HSP90 chaperone/DNA topoisomerase II/histidine kinase"/>
    <property type="match status" value="1"/>
</dbReference>
<organism evidence="14 15">
    <name type="scientific">Spectribacter acetivorans</name>
    <dbReference type="NCBI Taxonomy" id="3075603"/>
    <lineage>
        <taxon>Bacteria</taxon>
        <taxon>Pseudomonadati</taxon>
        <taxon>Pseudomonadota</taxon>
        <taxon>Gammaproteobacteria</taxon>
        <taxon>Salinisphaerales</taxon>
        <taxon>Salinisphaeraceae</taxon>
        <taxon>Spectribacter</taxon>
    </lineage>
</organism>